<dbReference type="AlphaFoldDB" id="A0A182SQC8"/>
<keyword evidence="1" id="KW-0479">Metal-binding</keyword>
<dbReference type="GO" id="GO:0008270">
    <property type="term" value="F:zinc ion binding"/>
    <property type="evidence" value="ECO:0007669"/>
    <property type="project" value="UniProtKB-KW"/>
</dbReference>
<evidence type="ECO:0000256" key="1">
    <source>
        <dbReference type="PROSITE-ProRule" id="PRU00042"/>
    </source>
</evidence>
<dbReference type="VEuPathDB" id="VectorBase:AMAM011305"/>
<dbReference type="InterPro" id="IPR013087">
    <property type="entry name" value="Znf_C2H2_type"/>
</dbReference>
<evidence type="ECO:0000256" key="2">
    <source>
        <dbReference type="SAM" id="MobiDB-lite"/>
    </source>
</evidence>
<evidence type="ECO:0000259" key="3">
    <source>
        <dbReference type="PROSITE" id="PS50157"/>
    </source>
</evidence>
<name>A0A182SQC8_9DIPT</name>
<evidence type="ECO:0000313" key="5">
    <source>
        <dbReference type="Proteomes" id="UP000075901"/>
    </source>
</evidence>
<proteinExistence type="predicted"/>
<feature type="region of interest" description="Disordered" evidence="2">
    <location>
        <begin position="105"/>
        <end position="171"/>
    </location>
</feature>
<evidence type="ECO:0000313" key="4">
    <source>
        <dbReference type="EnsemblMetazoa" id="AMAM011305-PA"/>
    </source>
</evidence>
<dbReference type="Pfam" id="PF25977">
    <property type="entry name" value="DZIP1"/>
    <property type="match status" value="1"/>
</dbReference>
<reference evidence="5" key="1">
    <citation type="submission" date="2013-09" db="EMBL/GenBank/DDBJ databases">
        <title>The Genome Sequence of Anopheles maculatus species B.</title>
        <authorList>
            <consortium name="The Broad Institute Genomics Platform"/>
            <person name="Neafsey D.E."/>
            <person name="Besansky N."/>
            <person name="Howell P."/>
            <person name="Walton C."/>
            <person name="Young S.K."/>
            <person name="Zeng Q."/>
            <person name="Gargeya S."/>
            <person name="Fitzgerald M."/>
            <person name="Haas B."/>
            <person name="Abouelleil A."/>
            <person name="Allen A.W."/>
            <person name="Alvarado L."/>
            <person name="Arachchi H.M."/>
            <person name="Berlin A.M."/>
            <person name="Chapman S.B."/>
            <person name="Gainer-Dewar J."/>
            <person name="Goldberg J."/>
            <person name="Griggs A."/>
            <person name="Gujja S."/>
            <person name="Hansen M."/>
            <person name="Howarth C."/>
            <person name="Imamovic A."/>
            <person name="Ireland A."/>
            <person name="Larimer J."/>
            <person name="McCowan C."/>
            <person name="Murphy C."/>
            <person name="Pearson M."/>
            <person name="Poon T.W."/>
            <person name="Priest M."/>
            <person name="Roberts A."/>
            <person name="Saif S."/>
            <person name="Shea T."/>
            <person name="Sisk P."/>
            <person name="Sykes S."/>
            <person name="Wortman J."/>
            <person name="Nusbaum C."/>
            <person name="Birren B."/>
        </authorList>
    </citation>
    <scope>NUCLEOTIDE SEQUENCE [LARGE SCALE GENOMIC DNA]</scope>
    <source>
        <strain evidence="5">maculatus3</strain>
    </source>
</reference>
<feature type="domain" description="C2H2-type" evidence="3">
    <location>
        <begin position="35"/>
        <end position="60"/>
    </location>
</feature>
<keyword evidence="1" id="KW-0863">Zinc-finger</keyword>
<protein>
    <recommendedName>
        <fullName evidence="3">C2H2-type domain-containing protein</fullName>
    </recommendedName>
</protein>
<feature type="compositionally biased region" description="Basic and acidic residues" evidence="2">
    <location>
        <begin position="143"/>
        <end position="153"/>
    </location>
</feature>
<dbReference type="PROSITE" id="PS00028">
    <property type="entry name" value="ZINC_FINGER_C2H2_1"/>
    <property type="match status" value="1"/>
</dbReference>
<reference evidence="4" key="2">
    <citation type="submission" date="2020-05" db="UniProtKB">
        <authorList>
            <consortium name="EnsemblMetazoa"/>
        </authorList>
    </citation>
    <scope>IDENTIFICATION</scope>
    <source>
        <strain evidence="4">maculatus3</strain>
    </source>
</reference>
<feature type="region of interest" description="Disordered" evidence="2">
    <location>
        <begin position="661"/>
        <end position="689"/>
    </location>
</feature>
<keyword evidence="5" id="KW-1185">Reference proteome</keyword>
<dbReference type="InterPro" id="IPR058883">
    <property type="entry name" value="DZIP1_dom"/>
</dbReference>
<sequence>MNRKRNEEVTLLQRKLQRTEIMEHQHSQPVANVIFPCSKCTKNFISPELLSAHIVRKHANIVRPAEATFDRNPSSTDTNLINTIKLELEVKQLKERLNAAEKDLHNHRTKHHRCRACSEDSSSATEKPPAKVLHSLGIQSNLTDDKDLNDKEAQTQTDTLPLSAEYAPISGNKPVEQTLSADLISKSDLQTFLEEQKQLFESWKAGERKTLNQEIATVKQNLVDVIQSMEKSERNTPIPETEENVWKDRYQELEQMYEISQKQAQQTIASFERVYAQKMEHMEKLLLETRASLPDTNQHHSHTTHVNQRLPHHSIGLKVVTLPTVAIEGESVTGRSKEIVRYDQSSNIISFESDQATSDKEEPQNVEPARKLAMKTPHVVVATIEPDTAKVSTPQSQSSQNALLISPKKQILNQFRARLKAIGVDPRSKQLFGENLCAAYKALADRREIQKQKHNHFFITRNQLLSKVEQLARGKADETSEAKVIVSKMSTDQPILVRKGIHSSSSRVSLTQSRLKASSALEVLPSKQKLHLPEMGTDSNVSKGKNFLVPGSQGPLYRPTIKLTDDDIITVHANVSHLSGQDDSIVIPNPSKRASISSYDQQVERLLHTPIKTIQPAIATSKPQGLIMQENSSDISGIVESISEQPKPVPKKRVLFNLDSTDNLQSAGPTPAPSGQQQTKEEYFQSQKNYDLHRAKVDDESDWNISSFDEDNK</sequence>
<keyword evidence="1" id="KW-0862">Zinc</keyword>
<dbReference type="PROSITE" id="PS50157">
    <property type="entry name" value="ZINC_FINGER_C2H2_2"/>
    <property type="match status" value="1"/>
</dbReference>
<organism evidence="4 5">
    <name type="scientific">Anopheles maculatus</name>
    <dbReference type="NCBI Taxonomy" id="74869"/>
    <lineage>
        <taxon>Eukaryota</taxon>
        <taxon>Metazoa</taxon>
        <taxon>Ecdysozoa</taxon>
        <taxon>Arthropoda</taxon>
        <taxon>Hexapoda</taxon>
        <taxon>Insecta</taxon>
        <taxon>Pterygota</taxon>
        <taxon>Neoptera</taxon>
        <taxon>Endopterygota</taxon>
        <taxon>Diptera</taxon>
        <taxon>Nematocera</taxon>
        <taxon>Culicoidea</taxon>
        <taxon>Culicidae</taxon>
        <taxon>Anophelinae</taxon>
        <taxon>Anopheles</taxon>
        <taxon>Anopheles maculatus group</taxon>
    </lineage>
</organism>
<dbReference type="Proteomes" id="UP000075901">
    <property type="component" value="Unassembled WGS sequence"/>
</dbReference>
<accession>A0A182SQC8</accession>
<dbReference type="EnsemblMetazoa" id="AMAM011305-RA">
    <property type="protein sequence ID" value="AMAM011305-PA"/>
    <property type="gene ID" value="AMAM011305"/>
</dbReference>